<dbReference type="GO" id="GO:0005524">
    <property type="term" value="F:ATP binding"/>
    <property type="evidence" value="ECO:0007669"/>
    <property type="project" value="UniProtKB-UniRule"/>
</dbReference>
<dbReference type="SUPFAM" id="SSF56112">
    <property type="entry name" value="Protein kinase-like (PK-like)"/>
    <property type="match status" value="1"/>
</dbReference>
<reference evidence="16 18" key="2">
    <citation type="submission" date="2019-12" db="EMBL/GenBank/DDBJ databases">
        <title>Chromosome-level assembly of the Caenorhabditis remanei genome.</title>
        <authorList>
            <person name="Teterina A.A."/>
            <person name="Willis J.H."/>
            <person name="Phillips P.C."/>
        </authorList>
    </citation>
    <scope>NUCLEOTIDE SEQUENCE [LARGE SCALE GENOMIC DNA]</scope>
    <source>
        <strain evidence="16 18">PX506</strain>
        <tissue evidence="16">Whole organism</tissue>
    </source>
</reference>
<dbReference type="InterPro" id="IPR017441">
    <property type="entry name" value="Protein_kinase_ATP_BS"/>
</dbReference>
<evidence type="ECO:0000256" key="10">
    <source>
        <dbReference type="ARBA" id="ARBA00048367"/>
    </source>
</evidence>
<dbReference type="Proteomes" id="UP000008281">
    <property type="component" value="Unassembled WGS sequence"/>
</dbReference>
<evidence type="ECO:0000256" key="3">
    <source>
        <dbReference type="ARBA" id="ARBA00022527"/>
    </source>
</evidence>
<keyword evidence="3 12" id="KW-0723">Serine/threonine-protein kinase</keyword>
<dbReference type="OrthoDB" id="204883at2759"/>
<evidence type="ECO:0000313" key="16">
    <source>
        <dbReference type="EMBL" id="KAF1769867.1"/>
    </source>
</evidence>
<feature type="region of interest" description="Disordered" evidence="13">
    <location>
        <begin position="367"/>
        <end position="387"/>
    </location>
</feature>
<comment type="catalytic activity">
    <reaction evidence="10">
        <text>L-seryl-[protein] + ATP = O-phospho-L-seryl-[protein] + ADP + H(+)</text>
        <dbReference type="Rhea" id="RHEA:17989"/>
        <dbReference type="Rhea" id="RHEA-COMP:9863"/>
        <dbReference type="Rhea" id="RHEA-COMP:11604"/>
        <dbReference type="ChEBI" id="CHEBI:15378"/>
        <dbReference type="ChEBI" id="CHEBI:29999"/>
        <dbReference type="ChEBI" id="CHEBI:30616"/>
        <dbReference type="ChEBI" id="CHEBI:83421"/>
        <dbReference type="ChEBI" id="CHEBI:456216"/>
        <dbReference type="EC" id="2.7.11.22"/>
    </reaction>
</comment>
<organism evidence="17">
    <name type="scientific">Caenorhabditis remanei</name>
    <name type="common">Caenorhabditis vulgaris</name>
    <dbReference type="NCBI Taxonomy" id="31234"/>
    <lineage>
        <taxon>Eukaryota</taxon>
        <taxon>Metazoa</taxon>
        <taxon>Ecdysozoa</taxon>
        <taxon>Nematoda</taxon>
        <taxon>Chromadorea</taxon>
        <taxon>Rhabditida</taxon>
        <taxon>Rhabditina</taxon>
        <taxon>Rhabditomorpha</taxon>
        <taxon>Rhabditoidea</taxon>
        <taxon>Rhabditidae</taxon>
        <taxon>Peloderinae</taxon>
        <taxon>Caenorhabditis</taxon>
    </lineage>
</organism>
<dbReference type="Proteomes" id="UP000483820">
    <property type="component" value="Chromosome I"/>
</dbReference>
<feature type="compositionally biased region" description="Basic residues" evidence="13">
    <location>
        <begin position="449"/>
        <end position="458"/>
    </location>
</feature>
<dbReference type="GO" id="GO:0005634">
    <property type="term" value="C:nucleus"/>
    <property type="evidence" value="ECO:0007669"/>
    <property type="project" value="UniProtKB-SubCell"/>
</dbReference>
<protein>
    <submittedName>
        <fullName evidence="15">CRE-CDK-9 protein</fullName>
    </submittedName>
</protein>
<dbReference type="KEGG" id="crq:GCK72_001684"/>
<evidence type="ECO:0000256" key="6">
    <source>
        <dbReference type="ARBA" id="ARBA00022777"/>
    </source>
</evidence>
<evidence type="ECO:0000256" key="7">
    <source>
        <dbReference type="ARBA" id="ARBA00022840"/>
    </source>
</evidence>
<reference evidence="15" key="1">
    <citation type="submission" date="2007-07" db="EMBL/GenBank/DDBJ databases">
        <title>PCAP assembly of the Caenorhabditis remanei genome.</title>
        <authorList>
            <consortium name="The Caenorhabditis remanei Sequencing Consortium"/>
            <person name="Wilson R.K."/>
        </authorList>
    </citation>
    <scope>NUCLEOTIDE SEQUENCE [LARGE SCALE GENOMIC DNA]</scope>
    <source>
        <strain evidence="15">PB4641</strain>
    </source>
</reference>
<dbReference type="SMART" id="SM00220">
    <property type="entry name" value="S_TKc"/>
    <property type="match status" value="1"/>
</dbReference>
<dbReference type="eggNOG" id="KOG0669">
    <property type="taxonomic scope" value="Eukaryota"/>
</dbReference>
<feature type="region of interest" description="Disordered" evidence="13">
    <location>
        <begin position="448"/>
        <end position="482"/>
    </location>
</feature>
<keyword evidence="17" id="KW-1185">Reference proteome</keyword>
<evidence type="ECO:0000256" key="1">
    <source>
        <dbReference type="ARBA" id="ARBA00004123"/>
    </source>
</evidence>
<keyword evidence="4" id="KW-0808">Transferase</keyword>
<dbReference type="FunFam" id="1.10.510.10:FF:001715">
    <property type="entry name" value="Probable cyclin-dependent kinase 9"/>
    <property type="match status" value="1"/>
</dbReference>
<keyword evidence="5 11" id="KW-0547">Nucleotide-binding</keyword>
<dbReference type="Gene3D" id="3.30.200.20">
    <property type="entry name" value="Phosphorylase Kinase, domain 1"/>
    <property type="match status" value="1"/>
</dbReference>
<keyword evidence="6" id="KW-0418">Kinase</keyword>
<dbReference type="GO" id="GO:0004693">
    <property type="term" value="F:cyclin-dependent protein serine/threonine kinase activity"/>
    <property type="evidence" value="ECO:0007669"/>
    <property type="project" value="UniProtKB-EC"/>
</dbReference>
<dbReference type="InterPro" id="IPR050108">
    <property type="entry name" value="CDK"/>
</dbReference>
<dbReference type="EMBL" id="DS268411">
    <property type="protein sequence ID" value="EFP03138.1"/>
    <property type="molecule type" value="Genomic_DNA"/>
</dbReference>
<dbReference type="HOGENOM" id="CLU_000288_181_1_1"/>
<dbReference type="InterPro" id="IPR011009">
    <property type="entry name" value="Kinase-like_dom_sf"/>
</dbReference>
<dbReference type="PROSITE" id="PS50011">
    <property type="entry name" value="PROTEIN_KINASE_DOM"/>
    <property type="match status" value="1"/>
</dbReference>
<dbReference type="STRING" id="31234.E3LN78"/>
<sequence length="482" mass="53832">MSSQPYTAGLHQSSTQSHRQAAPKRPLPNRADEPPKRALIGQNGQNTPSGGGTPNSTGNAEVDVKQQLLNYQKIFDHASYPFINDVSAYEKLSKIGQGTFGEVFKARCKTTGRMVALKKILMENEKEGFPITALREVKMLEQLKHQNITDLIEVCSAKTGSTSTSKDRTTFYLVFAFCEHDLAGLLSNPKVRMSLVHIKTMMKHLITGLNKLHRSKILHRDMKAANVLISKEGVLKLADFGLARPFVQRENPNHPRPLYTNRVVTLWYRPPELLLGDRAYGTKIDVWGAGCIMAEMWTRQPIMQGDTEQKQLTLISALCGSINPEVWPNCVKMPLYSAMAAEPNSALPQGKGRCLKLKIRHLMKFDSADGKPQSDPYGKKTNDQVPSDDDAMNLLENLLAIDPDRRPTADEAEDDIWFYKDPVPRANVGDLMDTIPTSQFEYTVGKGAHAGRGRHHNNPQRPHQAPRQSNAIPAGQYRDTIF</sequence>
<dbReference type="PANTHER" id="PTHR24056">
    <property type="entry name" value="CELL DIVISION PROTEIN KINASE"/>
    <property type="match status" value="1"/>
</dbReference>
<dbReference type="FunCoup" id="E3LN78">
    <property type="interactions" value="3117"/>
</dbReference>
<evidence type="ECO:0000256" key="9">
    <source>
        <dbReference type="ARBA" id="ARBA00047811"/>
    </source>
</evidence>
<dbReference type="PROSITE" id="PS00108">
    <property type="entry name" value="PROTEIN_KINASE_ST"/>
    <property type="match status" value="1"/>
</dbReference>
<evidence type="ECO:0000256" key="4">
    <source>
        <dbReference type="ARBA" id="ARBA00022679"/>
    </source>
</evidence>
<dbReference type="PROSITE" id="PS00107">
    <property type="entry name" value="PROTEIN_KINASE_ATP"/>
    <property type="match status" value="1"/>
</dbReference>
<feature type="binding site" evidence="11">
    <location>
        <position position="118"/>
    </location>
    <ligand>
        <name>ATP</name>
        <dbReference type="ChEBI" id="CHEBI:30616"/>
    </ligand>
</feature>
<dbReference type="RefSeq" id="XP_003115003.1">
    <property type="nucleotide sequence ID" value="XM_003114955.1"/>
</dbReference>
<proteinExistence type="inferred from homology"/>
<evidence type="ECO:0000256" key="5">
    <source>
        <dbReference type="ARBA" id="ARBA00022741"/>
    </source>
</evidence>
<gene>
    <name evidence="15" type="primary">Cre-cdk-9</name>
    <name evidence="15" type="ORF">CRE_28298</name>
    <name evidence="16" type="ORF">GCK72_001684</name>
</gene>
<dbReference type="AlphaFoldDB" id="E3LN78"/>
<evidence type="ECO:0000313" key="17">
    <source>
        <dbReference type="Proteomes" id="UP000008281"/>
    </source>
</evidence>
<dbReference type="InterPro" id="IPR000719">
    <property type="entry name" value="Prot_kinase_dom"/>
</dbReference>
<comment type="catalytic activity">
    <reaction evidence="9">
        <text>L-threonyl-[protein] + ATP = O-phospho-L-threonyl-[protein] + ADP + H(+)</text>
        <dbReference type="Rhea" id="RHEA:46608"/>
        <dbReference type="Rhea" id="RHEA-COMP:11060"/>
        <dbReference type="Rhea" id="RHEA-COMP:11605"/>
        <dbReference type="ChEBI" id="CHEBI:15378"/>
        <dbReference type="ChEBI" id="CHEBI:30013"/>
        <dbReference type="ChEBI" id="CHEBI:30616"/>
        <dbReference type="ChEBI" id="CHEBI:61977"/>
        <dbReference type="ChEBI" id="CHEBI:456216"/>
        <dbReference type="EC" id="2.7.11.22"/>
    </reaction>
</comment>
<evidence type="ECO:0000256" key="2">
    <source>
        <dbReference type="ARBA" id="ARBA00006485"/>
    </source>
</evidence>
<dbReference type="CTD" id="9819259"/>
<dbReference type="InterPro" id="IPR008271">
    <property type="entry name" value="Ser/Thr_kinase_AS"/>
</dbReference>
<evidence type="ECO:0000256" key="8">
    <source>
        <dbReference type="ARBA" id="ARBA00023242"/>
    </source>
</evidence>
<dbReference type="FunFam" id="3.30.200.20:FF:000124">
    <property type="entry name" value="Cyclin-dependent kinase 4"/>
    <property type="match status" value="1"/>
</dbReference>
<evidence type="ECO:0000256" key="12">
    <source>
        <dbReference type="RuleBase" id="RU000304"/>
    </source>
</evidence>
<dbReference type="GeneID" id="9819259"/>
<feature type="compositionally biased region" description="Polar residues" evidence="13">
    <location>
        <begin position="1"/>
        <end position="19"/>
    </location>
</feature>
<dbReference type="EMBL" id="WUAV01000001">
    <property type="protein sequence ID" value="KAF1769867.1"/>
    <property type="molecule type" value="Genomic_DNA"/>
</dbReference>
<dbReference type="Pfam" id="PF00069">
    <property type="entry name" value="Pkinase"/>
    <property type="match status" value="1"/>
</dbReference>
<dbReference type="OMA" id="DALDHDY"/>
<comment type="subcellular location">
    <subcellularLocation>
        <location evidence="1">Nucleus</location>
    </subcellularLocation>
</comment>
<evidence type="ECO:0000259" key="14">
    <source>
        <dbReference type="PROSITE" id="PS50011"/>
    </source>
</evidence>
<comment type="similarity">
    <text evidence="2">Belongs to the protein kinase superfamily. CMGC Ser/Thr protein kinase family. CDC2/CDKX subfamily.</text>
</comment>
<dbReference type="PANTHER" id="PTHR24056:SF233">
    <property type="entry name" value="CYCLIN-DEPENDENT KINASE 9"/>
    <property type="match status" value="1"/>
</dbReference>
<keyword evidence="7 11" id="KW-0067">ATP-binding</keyword>
<accession>E3LN78</accession>
<name>E3LN78_CAERE</name>
<feature type="domain" description="Protein kinase" evidence="14">
    <location>
        <begin position="89"/>
        <end position="418"/>
    </location>
</feature>
<keyword evidence="8" id="KW-0539">Nucleus</keyword>
<feature type="region of interest" description="Disordered" evidence="13">
    <location>
        <begin position="1"/>
        <end position="59"/>
    </location>
</feature>
<dbReference type="Gene3D" id="1.10.510.10">
    <property type="entry name" value="Transferase(Phosphotransferase) domain 1"/>
    <property type="match status" value="1"/>
</dbReference>
<evidence type="ECO:0000313" key="15">
    <source>
        <dbReference type="EMBL" id="EFP03138.1"/>
    </source>
</evidence>
<evidence type="ECO:0000313" key="18">
    <source>
        <dbReference type="Proteomes" id="UP000483820"/>
    </source>
</evidence>
<evidence type="ECO:0000256" key="13">
    <source>
        <dbReference type="SAM" id="MobiDB-lite"/>
    </source>
</evidence>
<dbReference type="InParanoid" id="E3LN78"/>
<evidence type="ECO:0000256" key="11">
    <source>
        <dbReference type="PROSITE-ProRule" id="PRU10141"/>
    </source>
</evidence>
<dbReference type="GO" id="GO:0008353">
    <property type="term" value="F:RNA polymerase II CTD heptapeptide repeat kinase activity"/>
    <property type="evidence" value="ECO:0007669"/>
    <property type="project" value="TreeGrafter"/>
</dbReference>